<sequence>MVGGRGKPGGKGRRSVKKQEEKEVERGRDEFLSKSKTPHQKGSPPMQDLSTNVVTNRGGLQPMKELWDVEYVHIPKKLSLKTVLDNMKQTMAQRGFYIRSVDAYVRKRFLTENKPLIKRLRRSDVNIIESQEYLEEYLCKTTLYLSNLYFS</sequence>
<keyword evidence="3" id="KW-1185">Reference proteome</keyword>
<name>A0A8T2E8T4_ARASU</name>
<protein>
    <submittedName>
        <fullName evidence="2">Uncharacterized protein</fullName>
    </submittedName>
</protein>
<dbReference type="EMBL" id="JAEFBJ010000004">
    <property type="protein sequence ID" value="KAG7619596.1"/>
    <property type="molecule type" value="Genomic_DNA"/>
</dbReference>
<organism evidence="2 3">
    <name type="scientific">Arabidopsis suecica</name>
    <name type="common">Swedish thale-cress</name>
    <name type="synonym">Cardaminopsis suecica</name>
    <dbReference type="NCBI Taxonomy" id="45249"/>
    <lineage>
        <taxon>Eukaryota</taxon>
        <taxon>Viridiplantae</taxon>
        <taxon>Streptophyta</taxon>
        <taxon>Embryophyta</taxon>
        <taxon>Tracheophyta</taxon>
        <taxon>Spermatophyta</taxon>
        <taxon>Magnoliopsida</taxon>
        <taxon>eudicotyledons</taxon>
        <taxon>Gunneridae</taxon>
        <taxon>Pentapetalae</taxon>
        <taxon>rosids</taxon>
        <taxon>malvids</taxon>
        <taxon>Brassicales</taxon>
        <taxon>Brassicaceae</taxon>
        <taxon>Camelineae</taxon>
        <taxon>Arabidopsis</taxon>
    </lineage>
</organism>
<evidence type="ECO:0000313" key="3">
    <source>
        <dbReference type="Proteomes" id="UP000694251"/>
    </source>
</evidence>
<gene>
    <name evidence="2" type="ORF">ISN44_As04g004880</name>
</gene>
<comment type="caution">
    <text evidence="2">The sequence shown here is derived from an EMBL/GenBank/DDBJ whole genome shotgun (WGS) entry which is preliminary data.</text>
</comment>
<accession>A0A8T2E8T4</accession>
<evidence type="ECO:0000256" key="1">
    <source>
        <dbReference type="SAM" id="MobiDB-lite"/>
    </source>
</evidence>
<dbReference type="Proteomes" id="UP000694251">
    <property type="component" value="Chromosome 4"/>
</dbReference>
<evidence type="ECO:0000313" key="2">
    <source>
        <dbReference type="EMBL" id="KAG7619596.1"/>
    </source>
</evidence>
<dbReference type="AlphaFoldDB" id="A0A8T2E8T4"/>
<feature type="region of interest" description="Disordered" evidence="1">
    <location>
        <begin position="1"/>
        <end position="54"/>
    </location>
</feature>
<reference evidence="2 3" key="1">
    <citation type="submission" date="2020-12" db="EMBL/GenBank/DDBJ databases">
        <title>Concerted genomic and epigenomic changes stabilize Arabidopsis allopolyploids.</title>
        <authorList>
            <person name="Chen Z."/>
        </authorList>
    </citation>
    <scope>NUCLEOTIDE SEQUENCE [LARGE SCALE GENOMIC DNA]</scope>
    <source>
        <strain evidence="2">As9502</strain>
        <tissue evidence="2">Leaf</tissue>
    </source>
</reference>
<proteinExistence type="predicted"/>
<feature type="compositionally biased region" description="Basic and acidic residues" evidence="1">
    <location>
        <begin position="17"/>
        <end position="33"/>
    </location>
</feature>